<reference evidence="2 3" key="1">
    <citation type="submission" date="2018-11" db="EMBL/GenBank/DDBJ databases">
        <authorList>
            <consortium name="Pathogen Informatics"/>
        </authorList>
    </citation>
    <scope>NUCLEOTIDE SEQUENCE [LARGE SCALE GENOMIC DNA]</scope>
    <source>
        <strain evidence="2 3">Zambia</strain>
    </source>
</reference>
<protein>
    <submittedName>
        <fullName evidence="2">Uncharacterized protein</fullName>
    </submittedName>
</protein>
<keyword evidence="3" id="KW-1185">Reference proteome</keyword>
<dbReference type="EMBL" id="UZAI01001714">
    <property type="protein sequence ID" value="VDO64641.1"/>
    <property type="molecule type" value="Genomic_DNA"/>
</dbReference>
<organism evidence="2 3">
    <name type="scientific">Schistosoma margrebowiei</name>
    <dbReference type="NCBI Taxonomy" id="48269"/>
    <lineage>
        <taxon>Eukaryota</taxon>
        <taxon>Metazoa</taxon>
        <taxon>Spiralia</taxon>
        <taxon>Lophotrochozoa</taxon>
        <taxon>Platyhelminthes</taxon>
        <taxon>Trematoda</taxon>
        <taxon>Digenea</taxon>
        <taxon>Strigeidida</taxon>
        <taxon>Schistosomatoidea</taxon>
        <taxon>Schistosomatidae</taxon>
        <taxon>Schistosoma</taxon>
    </lineage>
</organism>
<sequence length="31" mass="3451">MRHYGSSSNNQLSETRHCTSTSLIMKGHSTV</sequence>
<name>A0A3P7WTU7_9TREM</name>
<dbReference type="AlphaFoldDB" id="A0A3P7WTU7"/>
<evidence type="ECO:0000313" key="3">
    <source>
        <dbReference type="Proteomes" id="UP000277204"/>
    </source>
</evidence>
<dbReference type="Proteomes" id="UP000277204">
    <property type="component" value="Unassembled WGS sequence"/>
</dbReference>
<gene>
    <name evidence="2" type="ORF">SMRZ_LOCUS5126</name>
</gene>
<proteinExistence type="predicted"/>
<evidence type="ECO:0000256" key="1">
    <source>
        <dbReference type="SAM" id="MobiDB-lite"/>
    </source>
</evidence>
<evidence type="ECO:0000313" key="2">
    <source>
        <dbReference type="EMBL" id="VDO64641.1"/>
    </source>
</evidence>
<feature type="region of interest" description="Disordered" evidence="1">
    <location>
        <begin position="1"/>
        <end position="31"/>
    </location>
</feature>
<accession>A0A3P7WTU7</accession>